<reference evidence="4" key="2">
    <citation type="submission" date="2021-04" db="EMBL/GenBank/DDBJ databases">
        <authorList>
            <person name="Gilroy R."/>
        </authorList>
    </citation>
    <scope>NUCLEOTIDE SEQUENCE</scope>
    <source>
        <strain evidence="4">CHK178-16964</strain>
    </source>
</reference>
<feature type="signal peptide" evidence="3">
    <location>
        <begin position="1"/>
        <end position="21"/>
    </location>
</feature>
<keyword evidence="2" id="KW-0472">Membrane</keyword>
<name>A0A9D2HHG3_9FIRM</name>
<evidence type="ECO:0000256" key="2">
    <source>
        <dbReference type="SAM" id="Phobius"/>
    </source>
</evidence>
<protein>
    <submittedName>
        <fullName evidence="4">Uncharacterized protein</fullName>
    </submittedName>
</protein>
<feature type="compositionally biased region" description="Acidic residues" evidence="1">
    <location>
        <begin position="244"/>
        <end position="270"/>
    </location>
</feature>
<dbReference type="EMBL" id="DWZA01000016">
    <property type="protein sequence ID" value="HJA70258.1"/>
    <property type="molecule type" value="Genomic_DNA"/>
</dbReference>
<organism evidence="4 5">
    <name type="scientific">Candidatus Lachnoclostridium stercoravium</name>
    <dbReference type="NCBI Taxonomy" id="2838633"/>
    <lineage>
        <taxon>Bacteria</taxon>
        <taxon>Bacillati</taxon>
        <taxon>Bacillota</taxon>
        <taxon>Clostridia</taxon>
        <taxon>Lachnospirales</taxon>
        <taxon>Lachnospiraceae</taxon>
    </lineage>
</organism>
<gene>
    <name evidence="4" type="ORF">IAA07_01600</name>
</gene>
<evidence type="ECO:0000313" key="5">
    <source>
        <dbReference type="Proteomes" id="UP000823900"/>
    </source>
</evidence>
<dbReference type="Proteomes" id="UP000823900">
    <property type="component" value="Unassembled WGS sequence"/>
</dbReference>
<proteinExistence type="predicted"/>
<feature type="chain" id="PRO_5038461465" evidence="3">
    <location>
        <begin position="22"/>
        <end position="579"/>
    </location>
</feature>
<accession>A0A9D2HHG3</accession>
<keyword evidence="2" id="KW-0812">Transmembrane</keyword>
<evidence type="ECO:0000256" key="3">
    <source>
        <dbReference type="SAM" id="SignalP"/>
    </source>
</evidence>
<sequence length="579" mass="63919">MKQTRWIKKTAACLALGAVLAGTETAVCDPYTVFGAQGASYEQIVNAQQGLSSSVVNERHYVVYRADDDDESSGRVYREEDRTTGPGAAAEVEIVEDEEPDGPKVEEVSLSERHHEDFGVYEEDMGNRYFLYATVENGGITDQPVSVDIPAGLTFVMEKDGVQIPYASGQTVSARGSYMLTLTGPDDPSLPFSEQTIYKAVFRFRIQERLVPETEEAAEAFAPGGYGSDRGSSFEETAPAVEETIPETEPQTEETEVSSEADAETEEETISADVFNEDGSLNEEALESSIEDLVGADEGRIDMDRYSEVTGLSSFYDSSSGLFKNELLTGAAFYTNVPNGMVTNSAVRMDTADEIQFTVLKDGEALEYVPGMVFEEAGSYMIYPSQNTTVYLGEYGIDKRPQFHFRIVTGPIRDMGIFNAPQDYEIQEVTLDGRPVTDGVFTDYCSLSEDGEYKIRLSHKDGETSDLTTTFVKDSIQPRFVLSREKSTVYFHYRSSDIVSCRLYRNGELVSDQQIPSEVSGSGSYRLEAYDAAGNMASSEFQIDYHFNTGAIIVILLVVTLIAALVVFLKRARSQVRVR</sequence>
<keyword evidence="3" id="KW-0732">Signal</keyword>
<feature type="transmembrane region" description="Helical" evidence="2">
    <location>
        <begin position="545"/>
        <end position="569"/>
    </location>
</feature>
<reference evidence="4" key="1">
    <citation type="journal article" date="2021" name="PeerJ">
        <title>Extensive microbial diversity within the chicken gut microbiome revealed by metagenomics and culture.</title>
        <authorList>
            <person name="Gilroy R."/>
            <person name="Ravi A."/>
            <person name="Getino M."/>
            <person name="Pursley I."/>
            <person name="Horton D.L."/>
            <person name="Alikhan N.F."/>
            <person name="Baker D."/>
            <person name="Gharbi K."/>
            <person name="Hall N."/>
            <person name="Watson M."/>
            <person name="Adriaenssens E.M."/>
            <person name="Foster-Nyarko E."/>
            <person name="Jarju S."/>
            <person name="Secka A."/>
            <person name="Antonio M."/>
            <person name="Oren A."/>
            <person name="Chaudhuri R.R."/>
            <person name="La Ragione R."/>
            <person name="Hildebrand F."/>
            <person name="Pallen M.J."/>
        </authorList>
    </citation>
    <scope>NUCLEOTIDE SEQUENCE</scope>
    <source>
        <strain evidence="4">CHK178-16964</strain>
    </source>
</reference>
<feature type="region of interest" description="Disordered" evidence="1">
    <location>
        <begin position="218"/>
        <end position="279"/>
    </location>
</feature>
<evidence type="ECO:0000256" key="1">
    <source>
        <dbReference type="SAM" id="MobiDB-lite"/>
    </source>
</evidence>
<evidence type="ECO:0000313" key="4">
    <source>
        <dbReference type="EMBL" id="HJA70258.1"/>
    </source>
</evidence>
<comment type="caution">
    <text evidence="4">The sequence shown here is derived from an EMBL/GenBank/DDBJ whole genome shotgun (WGS) entry which is preliminary data.</text>
</comment>
<dbReference type="AlphaFoldDB" id="A0A9D2HHG3"/>
<keyword evidence="2" id="KW-1133">Transmembrane helix</keyword>